<dbReference type="Pfam" id="PF18983">
    <property type="entry name" value="DUF5717"/>
    <property type="match status" value="1"/>
</dbReference>
<evidence type="ECO:0000313" key="4">
    <source>
        <dbReference type="Proteomes" id="UP000824265"/>
    </source>
</evidence>
<evidence type="ECO:0000259" key="1">
    <source>
        <dbReference type="Pfam" id="PF18983"/>
    </source>
</evidence>
<evidence type="ECO:0000259" key="2">
    <source>
        <dbReference type="Pfam" id="PF18984"/>
    </source>
</evidence>
<reference evidence="3" key="1">
    <citation type="journal article" date="2021" name="PeerJ">
        <title>Extensive microbial diversity within the chicken gut microbiome revealed by metagenomics and culture.</title>
        <authorList>
            <person name="Gilroy R."/>
            <person name="Ravi A."/>
            <person name="Getino M."/>
            <person name="Pursley I."/>
            <person name="Horton D.L."/>
            <person name="Alikhan N.F."/>
            <person name="Baker D."/>
            <person name="Gharbi K."/>
            <person name="Hall N."/>
            <person name="Watson M."/>
            <person name="Adriaenssens E.M."/>
            <person name="Foster-Nyarko E."/>
            <person name="Jarju S."/>
            <person name="Secka A."/>
            <person name="Antonio M."/>
            <person name="Oren A."/>
            <person name="Chaudhuri R.R."/>
            <person name="La Ragione R."/>
            <person name="Hildebrand F."/>
            <person name="Pallen M.J."/>
        </authorList>
    </citation>
    <scope>NUCLEOTIDE SEQUENCE</scope>
    <source>
        <strain evidence="3">CHK195-6426</strain>
    </source>
</reference>
<proteinExistence type="predicted"/>
<dbReference type="Pfam" id="PF18984">
    <property type="entry name" value="DUF5717_N"/>
    <property type="match status" value="1"/>
</dbReference>
<dbReference type="EMBL" id="DXGH01000061">
    <property type="protein sequence ID" value="HIW82033.1"/>
    <property type="molecule type" value="Genomic_DNA"/>
</dbReference>
<dbReference type="InterPro" id="IPR043775">
    <property type="entry name" value="DUF5717_N"/>
</dbReference>
<gene>
    <name evidence="3" type="ORF">H9742_11070</name>
</gene>
<evidence type="ECO:0000313" key="3">
    <source>
        <dbReference type="EMBL" id="HIW82033.1"/>
    </source>
</evidence>
<feature type="domain" description="DUF5717" evidence="2">
    <location>
        <begin position="1"/>
        <end position="880"/>
    </location>
</feature>
<reference evidence="3" key="2">
    <citation type="submission" date="2021-04" db="EMBL/GenBank/DDBJ databases">
        <authorList>
            <person name="Gilroy R."/>
        </authorList>
    </citation>
    <scope>NUCLEOTIDE SEQUENCE</scope>
    <source>
        <strain evidence="3">CHK195-6426</strain>
    </source>
</reference>
<name>A0A9D1UCB9_9FIRM</name>
<feature type="domain" description="DUF5717" evidence="1">
    <location>
        <begin position="884"/>
        <end position="1190"/>
    </location>
</feature>
<protein>
    <recommendedName>
        <fullName evidence="5">DUF5717 domain-containing protein</fullName>
    </recommendedName>
</protein>
<organism evidence="3 4">
    <name type="scientific">Candidatus Acetatifactor stercoripullorum</name>
    <dbReference type="NCBI Taxonomy" id="2838414"/>
    <lineage>
        <taxon>Bacteria</taxon>
        <taxon>Bacillati</taxon>
        <taxon>Bacillota</taxon>
        <taxon>Clostridia</taxon>
        <taxon>Lachnospirales</taxon>
        <taxon>Lachnospiraceae</taxon>
        <taxon>Acetatifactor</taxon>
    </lineage>
</organism>
<dbReference type="InterPro" id="IPR043774">
    <property type="entry name" value="DUF5717_C"/>
</dbReference>
<dbReference type="Proteomes" id="UP000824265">
    <property type="component" value="Unassembled WGS sequence"/>
</dbReference>
<accession>A0A9D1UCB9</accession>
<comment type="caution">
    <text evidence="3">The sequence shown here is derived from an EMBL/GenBank/DDBJ whole genome shotgun (WGS) entry which is preliminary data.</text>
</comment>
<sequence>MQKIINRILEGNFDYEGGGLDFSCANVEIALPAGSLYEGSFCINSPAGRFIEGYVTVSDLRMECLTPEFSGNDVEISFCFHGENMEEGEVVKGSFFVVSNQGEYYLPFVAEAEYAAVDSSAGVIKNLFHFANLAKSSWQEAVNLFYSPDFEHILEESDPQYLDVYRGLSAYGGWEQNVEEFLIHVDKKQKNQYTVKEQEIVMELPGTGNSYSVWERELSVVRKGWGYTRLQVECEGDFLFTEKEILTDNDFLGNCCSLPVFIDGSLCHCGKNFGQVCLYNSYVSVLIPVTVRVNGGMKSSRGELARKRTVVHIMDFYQAFRLKKISRTTWLAETGKLVETLVALDGKNPAARLFQAQLMITEERYHEAGWLLEHVAEQLKGADGDGTLRAYYLYLTTLLNRDEKYVEKAEAQVRQIYRQDVSNWRTAWLLLYLSQELNRSASGKWVFLEKQFERGCTSPVLYIEALLLVNHNPTLLRRLGGFELQVLWYGVRKQTLAPEAAEQLLYLSGRVKEFSPVLFQILSKLHETRPDERVLQEICTLLIKGGKAGPACFSWYKAGVEAQLRITNLYEYFMMSLDLRASQPLPKMVLLYFSYQNNLDFAHSAYLYDYILQNRNQLEDLYASYRARMERFVVEQIQKAHMNRNLANLYREFITPDIITPQLADSLARLLFAWEIRTKDEGMKRVFVYQPGNLQPMQYTLVDGCAWIALYGTEYTIVLEDAWGNRFTKSADYTLERMMEPGSFLPLITPYVKDCMELDLYLSAKDGWKQETREDTREDTERALRITGSGQSALWVKRELYLKILRHYYDTDQMRLLDEYLCSIPAENLTWEGRREVFRYMALRGSYSLAHQWLSWYGPCFADAKVLLRVLGPLIEENQFLEEPVLTKAAEYVFDQGKYDGIILSYLTLYYKGLTQNMRDIWKAAISYEVDCYKLSERILLQMLYSGSFVEEKMEIFRYYVSQGAKKEVEEAFLAQCAYDYFVKDRETQEYVFREIRNMYLRKEEVQKVCRLAWLKFYAADSKSLEEGEKEMAKAFLETMKEEHIHLDFLRSYSLCGALSRDMADKTIVEYHTRPGGRACIHYVIVDENGESGEYRREYMREVCGGVCFAEFVLFFGETLQYYITEEKGGEEQFSQSGSLQKKEGQEGAQDGSFRLINEILTSKNLKEYDALDGLLEEYYSREYYNSGLFSLI</sequence>
<dbReference type="AlphaFoldDB" id="A0A9D1UCB9"/>
<evidence type="ECO:0008006" key="5">
    <source>
        <dbReference type="Google" id="ProtNLM"/>
    </source>
</evidence>